<gene>
    <name evidence="1" type="ORF">AVDCRST_MAG93-2796</name>
</gene>
<evidence type="ECO:0000313" key="1">
    <source>
        <dbReference type="EMBL" id="CAA9274214.1"/>
    </source>
</evidence>
<dbReference type="Gene3D" id="3.20.20.150">
    <property type="entry name" value="Divalent-metal-dependent TIM barrel enzymes"/>
    <property type="match status" value="1"/>
</dbReference>
<protein>
    <submittedName>
        <fullName evidence="1">Uncharacterized protein</fullName>
    </submittedName>
</protein>
<accession>A0A6J4JEQ8</accession>
<dbReference type="EMBL" id="CADCTR010000960">
    <property type="protein sequence ID" value="CAA9274214.1"/>
    <property type="molecule type" value="Genomic_DNA"/>
</dbReference>
<sequence length="77" mass="8675">MLREKAQRFAQDKEIQAVLSELRAEDTAYAGPSTATYSADSMNALKQHSFDLPAMSSRGRRYEELDQLVVELLLGVR</sequence>
<proteinExistence type="predicted"/>
<organism evidence="1">
    <name type="scientific">uncultured Chloroflexia bacterium</name>
    <dbReference type="NCBI Taxonomy" id="1672391"/>
    <lineage>
        <taxon>Bacteria</taxon>
        <taxon>Bacillati</taxon>
        <taxon>Chloroflexota</taxon>
        <taxon>Chloroflexia</taxon>
        <taxon>environmental samples</taxon>
    </lineage>
</organism>
<name>A0A6J4JEQ8_9CHLR</name>
<dbReference type="AlphaFoldDB" id="A0A6J4JEQ8"/>
<reference evidence="1" key="1">
    <citation type="submission" date="2020-02" db="EMBL/GenBank/DDBJ databases">
        <authorList>
            <person name="Meier V. D."/>
        </authorList>
    </citation>
    <scope>NUCLEOTIDE SEQUENCE</scope>
    <source>
        <strain evidence="1">AVDCRST_MAG93</strain>
    </source>
</reference>